<organism evidence="3">
    <name type="scientific">Caenorhabditis remanei</name>
    <name type="common">Caenorhabditis vulgaris</name>
    <dbReference type="NCBI Taxonomy" id="31234"/>
    <lineage>
        <taxon>Eukaryota</taxon>
        <taxon>Metazoa</taxon>
        <taxon>Ecdysozoa</taxon>
        <taxon>Nematoda</taxon>
        <taxon>Chromadorea</taxon>
        <taxon>Rhabditida</taxon>
        <taxon>Rhabditina</taxon>
        <taxon>Rhabditomorpha</taxon>
        <taxon>Rhabditoidea</taxon>
        <taxon>Rhabditidae</taxon>
        <taxon>Peloderinae</taxon>
        <taxon>Caenorhabditis</taxon>
    </lineage>
</organism>
<protein>
    <submittedName>
        <fullName evidence="2">Uncharacterized protein</fullName>
    </submittedName>
</protein>
<feature type="region of interest" description="Disordered" evidence="1">
    <location>
        <begin position="135"/>
        <end position="182"/>
    </location>
</feature>
<sequence>MNSSDKKPQLYDPRPRSEIMSSDNYEVPQIVKPAVAVSPVRDKEPTRGVRQSNRGIRGCDHRVEILGLPIYPDSSDEEEEKKLLTRGAQLVHWPFAKEASRLADETKRGYDSPSNHHKPRIGITRLRHHHRNRWIHQSEPRKPHHLEEFGGYPAVINTQQKKSASETEEVRRNPIRKALKPQ</sequence>
<feature type="compositionally biased region" description="Basic and acidic residues" evidence="1">
    <location>
        <begin position="1"/>
        <end position="17"/>
    </location>
</feature>
<evidence type="ECO:0000313" key="2">
    <source>
        <dbReference type="EMBL" id="EFP03456.1"/>
    </source>
</evidence>
<dbReference type="Proteomes" id="UP000008281">
    <property type="component" value="Unassembled WGS sequence"/>
</dbReference>
<dbReference type="InParanoid" id="E3MJ18"/>
<feature type="region of interest" description="Disordered" evidence="1">
    <location>
        <begin position="1"/>
        <end position="22"/>
    </location>
</feature>
<feature type="compositionally biased region" description="Basic and acidic residues" evidence="1">
    <location>
        <begin position="136"/>
        <end position="148"/>
    </location>
</feature>
<proteinExistence type="predicted"/>
<evidence type="ECO:0000256" key="1">
    <source>
        <dbReference type="SAM" id="MobiDB-lite"/>
    </source>
</evidence>
<gene>
    <name evidence="2" type="ORF">CRE_09535</name>
</gene>
<name>E3MJ18_CAERE</name>
<accession>E3MJ18</accession>
<feature type="compositionally biased region" description="Basic and acidic residues" evidence="1">
    <location>
        <begin position="163"/>
        <end position="172"/>
    </location>
</feature>
<dbReference type="HOGENOM" id="CLU_1483315_0_0_1"/>
<dbReference type="EMBL" id="DS268449">
    <property type="protein sequence ID" value="EFP03456.1"/>
    <property type="molecule type" value="Genomic_DNA"/>
</dbReference>
<evidence type="ECO:0000313" key="3">
    <source>
        <dbReference type="Proteomes" id="UP000008281"/>
    </source>
</evidence>
<keyword evidence="3" id="KW-1185">Reference proteome</keyword>
<feature type="compositionally biased region" description="Basic residues" evidence="1">
    <location>
        <begin position="173"/>
        <end position="182"/>
    </location>
</feature>
<reference evidence="2" key="1">
    <citation type="submission" date="2007-07" db="EMBL/GenBank/DDBJ databases">
        <title>PCAP assembly of the Caenorhabditis remanei genome.</title>
        <authorList>
            <consortium name="The Caenorhabditis remanei Sequencing Consortium"/>
            <person name="Wilson R.K."/>
        </authorList>
    </citation>
    <scope>NUCLEOTIDE SEQUENCE [LARGE SCALE GENOMIC DNA]</scope>
    <source>
        <strain evidence="2">PB4641</strain>
    </source>
</reference>
<dbReference type="AlphaFoldDB" id="E3MJ18"/>